<dbReference type="RefSeq" id="WP_077133474.1">
    <property type="nucleotide sequence ID" value="NZ_CP014263.1"/>
</dbReference>
<dbReference type="AlphaFoldDB" id="A0A1P9X320"/>
<evidence type="ECO:0000313" key="3">
    <source>
        <dbReference type="Proteomes" id="UP000187941"/>
    </source>
</evidence>
<dbReference type="OrthoDB" id="794757at2"/>
<accession>A0A1P9X320</accession>
<dbReference type="KEGG" id="smon:AWR27_23470"/>
<feature type="chain" id="PRO_5012636899" description="Lipoprotein" evidence="1">
    <location>
        <begin position="25"/>
        <end position="188"/>
    </location>
</feature>
<evidence type="ECO:0008006" key="4">
    <source>
        <dbReference type="Google" id="ProtNLM"/>
    </source>
</evidence>
<keyword evidence="3" id="KW-1185">Reference proteome</keyword>
<keyword evidence="1" id="KW-0732">Signal</keyword>
<dbReference type="PROSITE" id="PS51257">
    <property type="entry name" value="PROKAR_LIPOPROTEIN"/>
    <property type="match status" value="1"/>
</dbReference>
<organism evidence="2 3">
    <name type="scientific">Spirosoma montaniterrae</name>
    <dbReference type="NCBI Taxonomy" id="1178516"/>
    <lineage>
        <taxon>Bacteria</taxon>
        <taxon>Pseudomonadati</taxon>
        <taxon>Bacteroidota</taxon>
        <taxon>Cytophagia</taxon>
        <taxon>Cytophagales</taxon>
        <taxon>Cytophagaceae</taxon>
        <taxon>Spirosoma</taxon>
    </lineage>
</organism>
<dbReference type="STRING" id="1178516.AWR27_23470"/>
<sequence>MRIVFCLCLLLPLLFSGCNNPAQSDLPPVYYDVGGFVNRQITDLSARKPLVQKAVQINRERSQQTVRTINWQRELELFLQADINKPALRSSYNIARPDSLTYRYTLKNSEERLTVRSLLVKVDSVTRQPRRIEAVLQTSNPLYASERHLLLESGPTRTGWQVNHYKLYGFQKLSFFDKNEFAVEARIQ</sequence>
<protein>
    <recommendedName>
        <fullName evidence="4">Lipoprotein</fullName>
    </recommendedName>
</protein>
<proteinExistence type="predicted"/>
<name>A0A1P9X320_9BACT</name>
<feature type="signal peptide" evidence="1">
    <location>
        <begin position="1"/>
        <end position="24"/>
    </location>
</feature>
<dbReference type="Proteomes" id="UP000187941">
    <property type="component" value="Chromosome"/>
</dbReference>
<gene>
    <name evidence="2" type="ORF">AWR27_23470</name>
</gene>
<evidence type="ECO:0000313" key="2">
    <source>
        <dbReference type="EMBL" id="AQG81995.1"/>
    </source>
</evidence>
<dbReference type="EMBL" id="CP014263">
    <property type="protein sequence ID" value="AQG81995.1"/>
    <property type="molecule type" value="Genomic_DNA"/>
</dbReference>
<reference evidence="2 3" key="1">
    <citation type="submission" date="2016-01" db="EMBL/GenBank/DDBJ databases">
        <authorList>
            <person name="Oliw E.H."/>
        </authorList>
    </citation>
    <scope>NUCLEOTIDE SEQUENCE [LARGE SCALE GENOMIC DNA]</scope>
    <source>
        <strain evidence="2 3">DY10</strain>
    </source>
</reference>
<evidence type="ECO:0000256" key="1">
    <source>
        <dbReference type="SAM" id="SignalP"/>
    </source>
</evidence>